<evidence type="ECO:0000313" key="7">
    <source>
        <dbReference type="Proteomes" id="UP001217485"/>
    </source>
</evidence>
<keyword evidence="3 6" id="KW-0646">Protease inhibitor</keyword>
<dbReference type="PANTHER" id="PTHR21312">
    <property type="entry name" value="SERINE PROTEASE INHIBITOR"/>
    <property type="match status" value="1"/>
</dbReference>
<accession>A0ABT5CCS4</accession>
<comment type="caution">
    <text evidence="6">The sequence shown here is derived from an EMBL/GenBank/DDBJ whole genome shotgun (WGS) entry which is preliminary data.</text>
</comment>
<dbReference type="PROSITE" id="PS51465">
    <property type="entry name" value="KAZAL_2"/>
    <property type="match status" value="2"/>
</dbReference>
<dbReference type="PROSITE" id="PS51257">
    <property type="entry name" value="PROKAR_LIPOPROTEIN"/>
    <property type="match status" value="1"/>
</dbReference>
<dbReference type="RefSeq" id="WP_272102360.1">
    <property type="nucleotide sequence ID" value="NZ_JAQNDK010000005.1"/>
</dbReference>
<dbReference type="GO" id="GO:0004867">
    <property type="term" value="F:serine-type endopeptidase inhibitor activity"/>
    <property type="evidence" value="ECO:0007669"/>
    <property type="project" value="UniProtKB-KW"/>
</dbReference>
<sequence length="229" mass="22621">MKMADVLGAVFAVTLAACTATSDEVADAEETGADEGALGVSDVAAAPATSEHESRFSLARPGAMCGGIAGIRCAVGLYCDFAPEANCGAYDRSGTCALMPDACPQDYDPVCGCDGRTYSNGCVAATAGVSVRSAGECGPTIVGVGESCGGFTLGGPRVCGEGLYCKYAPSAICGRADASGRCAEKPDVCTKELAPVCGCDGQTYANACTAAASGTSVDARGACVDAPIE</sequence>
<comment type="subcellular location">
    <subcellularLocation>
        <location evidence="1">Secreted</location>
    </subcellularLocation>
</comment>
<gene>
    <name evidence="6" type="ORF">POL72_41320</name>
</gene>
<evidence type="ECO:0000256" key="2">
    <source>
        <dbReference type="ARBA" id="ARBA00022525"/>
    </source>
</evidence>
<feature type="domain" description="Kazal-like" evidence="5">
    <location>
        <begin position="90"/>
        <end position="139"/>
    </location>
</feature>
<dbReference type="Proteomes" id="UP001217485">
    <property type="component" value="Unassembled WGS sequence"/>
</dbReference>
<dbReference type="Gene3D" id="3.30.60.30">
    <property type="match status" value="2"/>
</dbReference>
<dbReference type="SUPFAM" id="SSF100895">
    <property type="entry name" value="Kazal-type serine protease inhibitors"/>
    <property type="match status" value="2"/>
</dbReference>
<dbReference type="PANTHER" id="PTHR21312:SF28">
    <property type="entry name" value="OVOINHIBITOR-RELATED"/>
    <property type="match status" value="1"/>
</dbReference>
<name>A0ABT5CCS4_9BACT</name>
<protein>
    <submittedName>
        <fullName evidence="6">Kazal-type serine protease inhibitor domain-containing protein</fullName>
    </submittedName>
</protein>
<reference evidence="6 7" key="1">
    <citation type="submission" date="2023-01" db="EMBL/GenBank/DDBJ databases">
        <title>Minimal conservation of predation-associated metabolite biosynthetic gene clusters underscores biosynthetic potential of Myxococcota including descriptions for ten novel species: Archangium lansinium sp. nov., Myxococcus landrumus sp. nov., Nannocystis bai.</title>
        <authorList>
            <person name="Ahearne A."/>
            <person name="Stevens C."/>
            <person name="Dowd S."/>
        </authorList>
    </citation>
    <scope>NUCLEOTIDE SEQUENCE [LARGE SCALE GENOMIC DNA]</scope>
    <source>
        <strain evidence="6 7">WIWO2</strain>
    </source>
</reference>
<proteinExistence type="predicted"/>
<dbReference type="EMBL" id="JAQNDK010000005">
    <property type="protein sequence ID" value="MDC0684236.1"/>
    <property type="molecule type" value="Genomic_DNA"/>
</dbReference>
<feature type="domain" description="Kazal-like" evidence="5">
    <location>
        <begin position="176"/>
        <end position="225"/>
    </location>
</feature>
<dbReference type="InterPro" id="IPR002350">
    <property type="entry name" value="Kazal_dom"/>
</dbReference>
<keyword evidence="6" id="KW-0722">Serine protease inhibitor</keyword>
<evidence type="ECO:0000256" key="1">
    <source>
        <dbReference type="ARBA" id="ARBA00004613"/>
    </source>
</evidence>
<keyword evidence="7" id="KW-1185">Reference proteome</keyword>
<dbReference type="Pfam" id="PF00050">
    <property type="entry name" value="Kazal_1"/>
    <property type="match status" value="2"/>
</dbReference>
<keyword evidence="2" id="KW-0964">Secreted</keyword>
<dbReference type="SMART" id="SM00280">
    <property type="entry name" value="KAZAL"/>
    <property type="match status" value="2"/>
</dbReference>
<organism evidence="6 7">
    <name type="scientific">Sorangium atrum</name>
    <dbReference type="NCBI Taxonomy" id="2995308"/>
    <lineage>
        <taxon>Bacteria</taxon>
        <taxon>Pseudomonadati</taxon>
        <taxon>Myxococcota</taxon>
        <taxon>Polyangia</taxon>
        <taxon>Polyangiales</taxon>
        <taxon>Polyangiaceae</taxon>
        <taxon>Sorangium</taxon>
    </lineage>
</organism>
<keyword evidence="4" id="KW-1015">Disulfide bond</keyword>
<evidence type="ECO:0000313" key="6">
    <source>
        <dbReference type="EMBL" id="MDC0684236.1"/>
    </source>
</evidence>
<dbReference type="InterPro" id="IPR036058">
    <property type="entry name" value="Kazal_dom_sf"/>
</dbReference>
<evidence type="ECO:0000256" key="4">
    <source>
        <dbReference type="ARBA" id="ARBA00023157"/>
    </source>
</evidence>
<evidence type="ECO:0000259" key="5">
    <source>
        <dbReference type="PROSITE" id="PS51465"/>
    </source>
</evidence>
<evidence type="ECO:0000256" key="3">
    <source>
        <dbReference type="ARBA" id="ARBA00022690"/>
    </source>
</evidence>